<accession>A0A9X3BPB0</accession>
<comment type="subcellular location">
    <subcellularLocation>
        <location evidence="1">Membrane</location>
        <topology evidence="1">Multi-pass membrane protein</topology>
    </subcellularLocation>
</comment>
<evidence type="ECO:0000256" key="2">
    <source>
        <dbReference type="ARBA" id="ARBA00006464"/>
    </source>
</evidence>
<organism evidence="10 11">
    <name type="scientific">[Mycobacterium] manitobense</name>
    <dbReference type="NCBI Taxonomy" id="190147"/>
    <lineage>
        <taxon>Bacteria</taxon>
        <taxon>Bacillati</taxon>
        <taxon>Actinomycetota</taxon>
        <taxon>Actinomycetes</taxon>
        <taxon>Mycobacteriales</taxon>
        <taxon>Mycobacteriaceae</taxon>
        <taxon>Mycolicibacterium</taxon>
    </lineage>
</organism>
<dbReference type="GO" id="GO:0016020">
    <property type="term" value="C:membrane"/>
    <property type="evidence" value="ECO:0007669"/>
    <property type="project" value="UniProtKB-SubCell"/>
</dbReference>
<feature type="domain" description="Bacterial sugar transferase" evidence="9">
    <location>
        <begin position="338"/>
        <end position="526"/>
    </location>
</feature>
<dbReference type="AlphaFoldDB" id="A0A9X3BPB0"/>
<keyword evidence="11" id="KW-1185">Reference proteome</keyword>
<dbReference type="NCBIfam" id="TIGR03025">
    <property type="entry name" value="EPS_sugtrans"/>
    <property type="match status" value="1"/>
</dbReference>
<keyword evidence="3 10" id="KW-0808">Transferase</keyword>
<dbReference type="PANTHER" id="PTHR30576:SF10">
    <property type="entry name" value="SLL5057 PROTEIN"/>
    <property type="match status" value="1"/>
</dbReference>
<keyword evidence="4 8" id="KW-0812">Transmembrane</keyword>
<evidence type="ECO:0000256" key="7">
    <source>
        <dbReference type="SAM" id="MobiDB-lite"/>
    </source>
</evidence>
<dbReference type="Gene3D" id="3.40.50.720">
    <property type="entry name" value="NAD(P)-binding Rossmann-like Domain"/>
    <property type="match status" value="1"/>
</dbReference>
<feature type="transmembrane region" description="Helical" evidence="8">
    <location>
        <begin position="68"/>
        <end position="87"/>
    </location>
</feature>
<reference evidence="10" key="1">
    <citation type="submission" date="2020-07" db="EMBL/GenBank/DDBJ databases">
        <authorList>
            <person name="Pettersson B.M.F."/>
            <person name="Behra P.R.K."/>
            <person name="Ramesh M."/>
            <person name="Das S."/>
            <person name="Dasgupta S."/>
            <person name="Kirsebom L.A."/>
        </authorList>
    </citation>
    <scope>NUCLEOTIDE SEQUENCE</scope>
    <source>
        <strain evidence="10">DSM 44615</strain>
    </source>
</reference>
<name>A0A9X3BPB0_9MYCO</name>
<evidence type="ECO:0000256" key="6">
    <source>
        <dbReference type="ARBA" id="ARBA00023136"/>
    </source>
</evidence>
<dbReference type="InterPro" id="IPR017475">
    <property type="entry name" value="EPS_sugar_tfrase"/>
</dbReference>
<dbReference type="Proteomes" id="UP001140293">
    <property type="component" value="Unassembled WGS sequence"/>
</dbReference>
<comment type="caution">
    <text evidence="10">The sequence shown here is derived from an EMBL/GenBank/DDBJ whole genome shotgun (WGS) entry which is preliminary data.</text>
</comment>
<dbReference type="Pfam" id="PF02397">
    <property type="entry name" value="Bac_transf"/>
    <property type="match status" value="1"/>
</dbReference>
<feature type="compositionally biased region" description="Low complexity" evidence="7">
    <location>
        <begin position="14"/>
        <end position="23"/>
    </location>
</feature>
<evidence type="ECO:0000256" key="1">
    <source>
        <dbReference type="ARBA" id="ARBA00004141"/>
    </source>
</evidence>
<dbReference type="PANTHER" id="PTHR30576">
    <property type="entry name" value="COLANIC BIOSYNTHESIS UDP-GLUCOSE LIPID CARRIER TRANSFERASE"/>
    <property type="match status" value="1"/>
</dbReference>
<evidence type="ECO:0000313" key="10">
    <source>
        <dbReference type="EMBL" id="MCV7171930.1"/>
    </source>
</evidence>
<keyword evidence="5 8" id="KW-1133">Transmembrane helix</keyword>
<feature type="transmembrane region" description="Helical" evidence="8">
    <location>
        <begin position="139"/>
        <end position="158"/>
    </location>
</feature>
<dbReference type="GO" id="GO:0016780">
    <property type="term" value="F:phosphotransferase activity, for other substituted phosphate groups"/>
    <property type="evidence" value="ECO:0007669"/>
    <property type="project" value="TreeGrafter"/>
</dbReference>
<dbReference type="RefSeq" id="WP_264014099.1">
    <property type="nucleotide sequence ID" value="NZ_JACKSJ010000148.1"/>
</dbReference>
<protein>
    <submittedName>
        <fullName evidence="10">Sugar transferase</fullName>
    </submittedName>
</protein>
<evidence type="ECO:0000256" key="4">
    <source>
        <dbReference type="ARBA" id="ARBA00022692"/>
    </source>
</evidence>
<dbReference type="Pfam" id="PF13727">
    <property type="entry name" value="CoA_binding_3"/>
    <property type="match status" value="1"/>
</dbReference>
<feature type="transmembrane region" description="Helical" evidence="8">
    <location>
        <begin position="164"/>
        <end position="184"/>
    </location>
</feature>
<evidence type="ECO:0000256" key="3">
    <source>
        <dbReference type="ARBA" id="ARBA00022679"/>
    </source>
</evidence>
<gene>
    <name evidence="10" type="ORF">H7I41_18605</name>
</gene>
<keyword evidence="6 8" id="KW-0472">Membrane</keyword>
<feature type="transmembrane region" description="Helical" evidence="8">
    <location>
        <begin position="99"/>
        <end position="118"/>
    </location>
</feature>
<dbReference type="InterPro" id="IPR003362">
    <property type="entry name" value="Bact_transf"/>
</dbReference>
<proteinExistence type="inferred from homology"/>
<evidence type="ECO:0000259" key="9">
    <source>
        <dbReference type="Pfam" id="PF02397"/>
    </source>
</evidence>
<feature type="transmembrane region" description="Helical" evidence="8">
    <location>
        <begin position="343"/>
        <end position="364"/>
    </location>
</feature>
<evidence type="ECO:0000313" key="11">
    <source>
        <dbReference type="Proteomes" id="UP001140293"/>
    </source>
</evidence>
<reference evidence="10" key="2">
    <citation type="journal article" date="2022" name="BMC Genomics">
        <title>Comparative genome analysis of mycobacteria focusing on tRNA and non-coding RNA.</title>
        <authorList>
            <person name="Behra P.R.K."/>
            <person name="Pettersson B.M.F."/>
            <person name="Ramesh M."/>
            <person name="Das S."/>
            <person name="Dasgupta S."/>
            <person name="Kirsebom L.A."/>
        </authorList>
    </citation>
    <scope>NUCLEOTIDE SEQUENCE</scope>
    <source>
        <strain evidence="10">DSM 44615</strain>
    </source>
</reference>
<evidence type="ECO:0000256" key="5">
    <source>
        <dbReference type="ARBA" id="ARBA00022989"/>
    </source>
</evidence>
<sequence>MTTIENLSALGDATPFTAAAPPETGRRPSKRHGRLKRVNAAPLDRLLTAAPEAKAKARQWRRAHRRRAFAVDAAILLVVVLIAQVIASRMSVAVADDAGWPRLSLFSAILLACWLTVLELQQTRDISLVGIGIEEYRRVVTASAWIFGLTAVLCLFFDVRMSRIYLATALVLGVSGLIVGRHCVRRGLARRRMKGEFVTRVVVLGRPDSVRMLSESFRRSPASGYRIVGACLPDFDGTVGESLVTPSCTVPVLGGDCSVESAVDMAGADVLAVAAVEHLGHRRMKQLAWRMESLGIELIVVPGVTDIAGHRLKISPIDNLPLFHIAPPHLNGPSALAKRTFDLLFGSAALIAAMPLMVLGSLAVKLGDPGPVLFRQVRVGHRGRPFRILKFRTMIVGAADLECARPAGTEDAGVFYKSACDSRVTRVGRVLRATSMDELPQLINVLRGEMSIVGPRPLVPGEGQSVEDFVERRGLVKPGMTGLWQISGRSDASEDERIRLDHSYVDNWSYVQDLMIVWRTARAVLKRDGAY</sequence>
<comment type="similarity">
    <text evidence="2">Belongs to the bacterial sugar transferase family.</text>
</comment>
<feature type="region of interest" description="Disordered" evidence="7">
    <location>
        <begin position="14"/>
        <end position="34"/>
    </location>
</feature>
<dbReference type="EMBL" id="JACKSJ010000148">
    <property type="protein sequence ID" value="MCV7171930.1"/>
    <property type="molecule type" value="Genomic_DNA"/>
</dbReference>
<evidence type="ECO:0000256" key="8">
    <source>
        <dbReference type="SAM" id="Phobius"/>
    </source>
</evidence>